<organism evidence="1 2">
    <name type="scientific">Archangium gephyra</name>
    <dbReference type="NCBI Taxonomy" id="48"/>
    <lineage>
        <taxon>Bacteria</taxon>
        <taxon>Pseudomonadati</taxon>
        <taxon>Myxococcota</taxon>
        <taxon>Myxococcia</taxon>
        <taxon>Myxococcales</taxon>
        <taxon>Cystobacterineae</taxon>
        <taxon>Archangiaceae</taxon>
        <taxon>Archangium</taxon>
    </lineage>
</organism>
<sequence>MVSEILLSLFLTAAPQKSHAEQVLRAHCLLWAADPTNPWALAHGAKTFGPSFLASDGRRASEVIIRDFLLRNQLPDGGVGEGAPFGFLRYGADGTPIEPHSNLNTKALVTDAHVPLTEKFKTSWGGEVTLGQITEGLKLGFRHVPSNPKYWEDVGWTLSLFAATQKPGAKWKVADGTEINLDQVFDDALTELEKETVELKEGMAKHQPSVPKRKQGVYAHSCGGLHFVQGVFAWAKHPAVRKKWGKRLDDQIVIHFYRLDSERLQYDAAYQQALAGMPQYKLPILVQMVKFYGHWLETVAHFQSDLGFKPNAMQKQDINRAKSYLDVAVRALEESKAFENMTQLRKTQPQVYLDLIGDSCHAAHGLEAFP</sequence>
<dbReference type="EMBL" id="QFQP01000008">
    <property type="protein sequence ID" value="PZR13972.1"/>
    <property type="molecule type" value="Genomic_DNA"/>
</dbReference>
<dbReference type="Proteomes" id="UP000249061">
    <property type="component" value="Unassembled WGS sequence"/>
</dbReference>
<gene>
    <name evidence="1" type="ORF">DI536_11660</name>
</gene>
<accession>A0A2W5TGT9</accession>
<evidence type="ECO:0000313" key="2">
    <source>
        <dbReference type="Proteomes" id="UP000249061"/>
    </source>
</evidence>
<dbReference type="AlphaFoldDB" id="A0A2W5TGT9"/>
<comment type="caution">
    <text evidence="1">The sequence shown here is derived from an EMBL/GenBank/DDBJ whole genome shotgun (WGS) entry which is preliminary data.</text>
</comment>
<evidence type="ECO:0000313" key="1">
    <source>
        <dbReference type="EMBL" id="PZR13972.1"/>
    </source>
</evidence>
<name>A0A2W5TGT9_9BACT</name>
<reference evidence="1 2" key="1">
    <citation type="submission" date="2017-08" db="EMBL/GenBank/DDBJ databases">
        <title>Infants hospitalized years apart are colonized by the same room-sourced microbial strains.</title>
        <authorList>
            <person name="Brooks B."/>
            <person name="Olm M.R."/>
            <person name="Firek B.A."/>
            <person name="Baker R."/>
            <person name="Thomas B.C."/>
            <person name="Morowitz M.J."/>
            <person name="Banfield J.F."/>
        </authorList>
    </citation>
    <scope>NUCLEOTIDE SEQUENCE [LARGE SCALE GENOMIC DNA]</scope>
    <source>
        <strain evidence="1">S2_003_000_R2_14</strain>
    </source>
</reference>
<protein>
    <submittedName>
        <fullName evidence="1">Uncharacterized protein</fullName>
    </submittedName>
</protein>
<proteinExistence type="predicted"/>